<evidence type="ECO:0000256" key="1">
    <source>
        <dbReference type="SAM" id="Phobius"/>
    </source>
</evidence>
<proteinExistence type="predicted"/>
<protein>
    <submittedName>
        <fullName evidence="2">Uncharacterized protein</fullName>
    </submittedName>
</protein>
<keyword evidence="1" id="KW-0472">Membrane</keyword>
<gene>
    <name evidence="2" type="ORF">scyTo_0008568</name>
</gene>
<sequence length="76" mass="8171">MLSAQQCAALKPEEQYQQVSATGQVLGTDEDNMGDACPQKLGSVKHLRLLLLILIPCVCAFICVLVILLAFVGKVL</sequence>
<organism evidence="2 3">
    <name type="scientific">Scyliorhinus torazame</name>
    <name type="common">Cloudy catshark</name>
    <name type="synonym">Catulus torazame</name>
    <dbReference type="NCBI Taxonomy" id="75743"/>
    <lineage>
        <taxon>Eukaryota</taxon>
        <taxon>Metazoa</taxon>
        <taxon>Chordata</taxon>
        <taxon>Craniata</taxon>
        <taxon>Vertebrata</taxon>
        <taxon>Chondrichthyes</taxon>
        <taxon>Elasmobranchii</taxon>
        <taxon>Galeomorphii</taxon>
        <taxon>Galeoidea</taxon>
        <taxon>Carcharhiniformes</taxon>
        <taxon>Scyliorhinidae</taxon>
        <taxon>Scyliorhinus</taxon>
    </lineage>
</organism>
<keyword evidence="1" id="KW-1133">Transmembrane helix</keyword>
<dbReference type="AlphaFoldDB" id="A0A401PBA8"/>
<feature type="transmembrane region" description="Helical" evidence="1">
    <location>
        <begin position="49"/>
        <end position="72"/>
    </location>
</feature>
<dbReference type="Proteomes" id="UP000288216">
    <property type="component" value="Unassembled WGS sequence"/>
</dbReference>
<dbReference type="OrthoDB" id="9427518at2759"/>
<keyword evidence="1" id="KW-0812">Transmembrane</keyword>
<evidence type="ECO:0000313" key="2">
    <source>
        <dbReference type="EMBL" id="GCB70402.1"/>
    </source>
</evidence>
<accession>A0A401PBA8</accession>
<dbReference type="STRING" id="75743.A0A401PBA8"/>
<dbReference type="EMBL" id="BFAA01003310">
    <property type="protein sequence ID" value="GCB70402.1"/>
    <property type="molecule type" value="Genomic_DNA"/>
</dbReference>
<evidence type="ECO:0000313" key="3">
    <source>
        <dbReference type="Proteomes" id="UP000288216"/>
    </source>
</evidence>
<name>A0A401PBA8_SCYTO</name>
<reference evidence="2 3" key="1">
    <citation type="journal article" date="2018" name="Nat. Ecol. Evol.">
        <title>Shark genomes provide insights into elasmobranch evolution and the origin of vertebrates.</title>
        <authorList>
            <person name="Hara Y"/>
            <person name="Yamaguchi K"/>
            <person name="Onimaru K"/>
            <person name="Kadota M"/>
            <person name="Koyanagi M"/>
            <person name="Keeley SD"/>
            <person name="Tatsumi K"/>
            <person name="Tanaka K"/>
            <person name="Motone F"/>
            <person name="Kageyama Y"/>
            <person name="Nozu R"/>
            <person name="Adachi N"/>
            <person name="Nishimura O"/>
            <person name="Nakagawa R"/>
            <person name="Tanegashima C"/>
            <person name="Kiyatake I"/>
            <person name="Matsumoto R"/>
            <person name="Murakumo K"/>
            <person name="Nishida K"/>
            <person name="Terakita A"/>
            <person name="Kuratani S"/>
            <person name="Sato K"/>
            <person name="Hyodo S Kuraku.S."/>
        </authorList>
    </citation>
    <scope>NUCLEOTIDE SEQUENCE [LARGE SCALE GENOMIC DNA]</scope>
</reference>
<keyword evidence="3" id="KW-1185">Reference proteome</keyword>
<comment type="caution">
    <text evidence="2">The sequence shown here is derived from an EMBL/GenBank/DDBJ whole genome shotgun (WGS) entry which is preliminary data.</text>
</comment>